<dbReference type="Proteomes" id="UP001153954">
    <property type="component" value="Unassembled WGS sequence"/>
</dbReference>
<reference evidence="3" key="1">
    <citation type="submission" date="2022-03" db="EMBL/GenBank/DDBJ databases">
        <authorList>
            <person name="Tunstrom K."/>
        </authorList>
    </citation>
    <scope>NUCLEOTIDE SEQUENCE</scope>
</reference>
<name>A0AAU9V7V5_EUPED</name>
<keyword evidence="4" id="KW-1185">Reference proteome</keyword>
<proteinExistence type="inferred from homology"/>
<feature type="compositionally biased region" description="Basic and acidic residues" evidence="2">
    <location>
        <begin position="238"/>
        <end position="249"/>
    </location>
</feature>
<feature type="compositionally biased region" description="Polar residues" evidence="2">
    <location>
        <begin position="137"/>
        <end position="147"/>
    </location>
</feature>
<dbReference type="EMBL" id="CAKOGL010000030">
    <property type="protein sequence ID" value="CAH2107564.1"/>
    <property type="molecule type" value="Genomic_DNA"/>
</dbReference>
<feature type="compositionally biased region" description="Polar residues" evidence="2">
    <location>
        <begin position="51"/>
        <end position="66"/>
    </location>
</feature>
<evidence type="ECO:0000256" key="2">
    <source>
        <dbReference type="SAM" id="MobiDB-lite"/>
    </source>
</evidence>
<evidence type="ECO:0000313" key="4">
    <source>
        <dbReference type="Proteomes" id="UP001153954"/>
    </source>
</evidence>
<comment type="similarity">
    <text evidence="1">Belongs to the SH3BGR family.</text>
</comment>
<dbReference type="CDD" id="cd03030">
    <property type="entry name" value="GRX_SH3BGR"/>
    <property type="match status" value="1"/>
</dbReference>
<dbReference type="InterPro" id="IPR051033">
    <property type="entry name" value="SH3BGR"/>
</dbReference>
<dbReference type="PANTHER" id="PTHR12232:SF15">
    <property type="entry name" value="SH3 DOMAIN-BINDING GLUTAMIC ACID-RICH PROTEIN HOMOLOG"/>
    <property type="match status" value="1"/>
</dbReference>
<feature type="compositionally biased region" description="Basic and acidic residues" evidence="2">
    <location>
        <begin position="167"/>
        <end position="183"/>
    </location>
</feature>
<feature type="compositionally biased region" description="Polar residues" evidence="2">
    <location>
        <begin position="112"/>
        <end position="123"/>
    </location>
</feature>
<dbReference type="PANTHER" id="PTHR12232">
    <property type="entry name" value="SH3 DOMAIN-BINDING GLUTAMIC ACID-RICH-LIKE PROTEIN"/>
    <property type="match status" value="1"/>
</dbReference>
<evidence type="ECO:0000256" key="1">
    <source>
        <dbReference type="ARBA" id="ARBA00007764"/>
    </source>
</evidence>
<accession>A0AAU9V7V5</accession>
<gene>
    <name evidence="3" type="ORF">EEDITHA_LOCUS21585</name>
</gene>
<feature type="compositionally biased region" description="Polar residues" evidence="2">
    <location>
        <begin position="256"/>
        <end position="266"/>
    </location>
</feature>
<comment type="caution">
    <text evidence="3">The sequence shown here is derived from an EMBL/GenBank/DDBJ whole genome shotgun (WGS) entry which is preliminary data.</text>
</comment>
<dbReference type="SUPFAM" id="SSF52833">
    <property type="entry name" value="Thioredoxin-like"/>
    <property type="match status" value="1"/>
</dbReference>
<dbReference type="GO" id="GO:0005737">
    <property type="term" value="C:cytoplasm"/>
    <property type="evidence" value="ECO:0007669"/>
    <property type="project" value="TreeGrafter"/>
</dbReference>
<sequence>MVVKVYISGISGNKEVKKRQQRVLMILDSKNIKYEIIDITEPGREDDKDFMQNNSKSNGATVSDPNPRTPLPPQVFNDKEYCGDYDQFDLANEIDTLEQFLKVEAPPEEISTENGTNAVNGDVQTEEDKENDEEQQSKQNPKNSENTVETEEKTADTNDTSADASDDITKDNLEKETSVEKEASPVSQKTADNDEATEEKPDKLADDTEIESKQISKENTPAPDDVVNENGAIGSRDQSAEKEVNEQKAIEPSVALIQSEQVASTE</sequence>
<feature type="compositionally biased region" description="Acidic residues" evidence="2">
    <location>
        <begin position="124"/>
        <end position="134"/>
    </location>
</feature>
<feature type="region of interest" description="Disordered" evidence="2">
    <location>
        <begin position="42"/>
        <end position="80"/>
    </location>
</feature>
<dbReference type="Pfam" id="PF04908">
    <property type="entry name" value="SH3BGR"/>
    <property type="match status" value="1"/>
</dbReference>
<feature type="region of interest" description="Disordered" evidence="2">
    <location>
        <begin position="104"/>
        <end position="266"/>
    </location>
</feature>
<dbReference type="Gene3D" id="3.40.30.10">
    <property type="entry name" value="Glutaredoxin"/>
    <property type="match status" value="1"/>
</dbReference>
<protein>
    <recommendedName>
        <fullName evidence="5">SH3 domain-binding glutamic acid-rich protein</fullName>
    </recommendedName>
</protein>
<organism evidence="3 4">
    <name type="scientific">Euphydryas editha</name>
    <name type="common">Edith's checkerspot</name>
    <dbReference type="NCBI Taxonomy" id="104508"/>
    <lineage>
        <taxon>Eukaryota</taxon>
        <taxon>Metazoa</taxon>
        <taxon>Ecdysozoa</taxon>
        <taxon>Arthropoda</taxon>
        <taxon>Hexapoda</taxon>
        <taxon>Insecta</taxon>
        <taxon>Pterygota</taxon>
        <taxon>Neoptera</taxon>
        <taxon>Endopterygota</taxon>
        <taxon>Lepidoptera</taxon>
        <taxon>Glossata</taxon>
        <taxon>Ditrysia</taxon>
        <taxon>Papilionoidea</taxon>
        <taxon>Nymphalidae</taxon>
        <taxon>Nymphalinae</taxon>
        <taxon>Euphydryas</taxon>
    </lineage>
</organism>
<dbReference type="InterPro" id="IPR036249">
    <property type="entry name" value="Thioredoxin-like_sf"/>
</dbReference>
<dbReference type="AlphaFoldDB" id="A0AAU9V7V5"/>
<dbReference type="InterPro" id="IPR006993">
    <property type="entry name" value="Glut_rich_SH3-bd"/>
</dbReference>
<evidence type="ECO:0000313" key="3">
    <source>
        <dbReference type="EMBL" id="CAH2107564.1"/>
    </source>
</evidence>
<evidence type="ECO:0008006" key="5">
    <source>
        <dbReference type="Google" id="ProtNLM"/>
    </source>
</evidence>
<feature type="compositionally biased region" description="Basic and acidic residues" evidence="2">
    <location>
        <begin position="198"/>
        <end position="216"/>
    </location>
</feature>